<proteinExistence type="predicted"/>
<organism evidence="2 3">
    <name type="scientific">Yarrowia lipolytica</name>
    <name type="common">Candida lipolytica</name>
    <dbReference type="NCBI Taxonomy" id="4952"/>
    <lineage>
        <taxon>Eukaryota</taxon>
        <taxon>Fungi</taxon>
        <taxon>Dikarya</taxon>
        <taxon>Ascomycota</taxon>
        <taxon>Saccharomycotina</taxon>
        <taxon>Dipodascomycetes</taxon>
        <taxon>Dipodascales</taxon>
        <taxon>Dipodascales incertae sedis</taxon>
        <taxon>Yarrowia</taxon>
    </lineage>
</organism>
<feature type="compositionally biased region" description="Basic and acidic residues" evidence="1">
    <location>
        <begin position="9"/>
        <end position="25"/>
    </location>
</feature>
<evidence type="ECO:0000256" key="1">
    <source>
        <dbReference type="SAM" id="MobiDB-lite"/>
    </source>
</evidence>
<dbReference type="PANTHER" id="PTHR15615">
    <property type="match status" value="1"/>
</dbReference>
<dbReference type="InterPro" id="IPR013922">
    <property type="entry name" value="Cyclin_PHO80-like"/>
</dbReference>
<dbReference type="Pfam" id="PF08613">
    <property type="entry name" value="Cyclin"/>
    <property type="match status" value="1"/>
</dbReference>
<evidence type="ECO:0000313" key="2">
    <source>
        <dbReference type="EMBL" id="AOW04416.1"/>
    </source>
</evidence>
<accession>A0A1H6Q823</accession>
<sequence>MMAYGEPSPFRRVEDKDEGMEREVKPTPLPQQQAQTQTQPQAPPTEPQPGPGPEQQQQYSSLITEPTATTVEHPSKHRQSGVGQVTCALSTTGLGSENGRGQVQTTQIDDEVGEEEDIDESEEDTSQQSISSHVLLPQSFFDCPIEHLIILVSSMLEELVSVNDALPFDPAQLTRFHSRSPPGISIKDYLIRIVRFCSLEKSILLTVIYYIDFLCRTFSTFNINSLTVHRFLITTCMVGSKGLCDSFRTNGHYARVGGISKAELNLLEVEFLVRVDYRIVPKVEVLSRYYERMVMRMNNVYQLVEGISSSTPAGTTPSDTPTATTQLPSVVATTESRRGVGNVKRGSIDEGDSERVKRSLEGKEP</sequence>
<feature type="region of interest" description="Disordered" evidence="1">
    <location>
        <begin position="310"/>
        <end position="365"/>
    </location>
</feature>
<dbReference type="VEuPathDB" id="FungiDB:YALI0_D21472g"/>
<name>A0A1H6Q823_YARLL</name>
<dbReference type="VEuPathDB" id="FungiDB:YALI1_D27100g"/>
<feature type="compositionally biased region" description="Low complexity" evidence="1">
    <location>
        <begin position="30"/>
        <end position="40"/>
    </location>
</feature>
<dbReference type="GO" id="GO:0005634">
    <property type="term" value="C:nucleus"/>
    <property type="evidence" value="ECO:0007669"/>
    <property type="project" value="TreeGrafter"/>
</dbReference>
<protein>
    <submittedName>
        <fullName evidence="2">Uncharacterized protein</fullName>
    </submittedName>
</protein>
<dbReference type="Proteomes" id="UP000182444">
    <property type="component" value="Chromosome 1D"/>
</dbReference>
<dbReference type="GO" id="GO:0016538">
    <property type="term" value="F:cyclin-dependent protein serine/threonine kinase regulator activity"/>
    <property type="evidence" value="ECO:0007669"/>
    <property type="project" value="TreeGrafter"/>
</dbReference>
<dbReference type="Gene3D" id="1.10.472.10">
    <property type="entry name" value="Cyclin-like"/>
    <property type="match status" value="1"/>
</dbReference>
<dbReference type="CDD" id="cd20558">
    <property type="entry name" value="CYCLIN_ScPCL7-like"/>
    <property type="match status" value="1"/>
</dbReference>
<dbReference type="eggNOG" id="KOG1674">
    <property type="taxonomic scope" value="Eukaryota"/>
</dbReference>
<reference evidence="2 3" key="1">
    <citation type="journal article" date="2016" name="PLoS ONE">
        <title>Sequence Assembly of Yarrowia lipolytica Strain W29/CLIB89 Shows Transposable Element Diversity.</title>
        <authorList>
            <person name="Magnan C."/>
            <person name="Yu J."/>
            <person name="Chang I."/>
            <person name="Jahn E."/>
            <person name="Kanomata Y."/>
            <person name="Wu J."/>
            <person name="Zeller M."/>
            <person name="Oakes M."/>
            <person name="Baldi P."/>
            <person name="Sandmeyer S."/>
        </authorList>
    </citation>
    <scope>NUCLEOTIDE SEQUENCE [LARGE SCALE GENOMIC DNA]</scope>
    <source>
        <strain evidence="3">CLIB89(W29)</strain>
    </source>
</reference>
<dbReference type="PANTHER" id="PTHR15615:SF117">
    <property type="entry name" value="PHO85 CYCLIN PHO80"/>
    <property type="match status" value="1"/>
</dbReference>
<feature type="compositionally biased region" description="Polar residues" evidence="1">
    <location>
        <begin position="59"/>
        <end position="72"/>
    </location>
</feature>
<dbReference type="GO" id="GO:0019901">
    <property type="term" value="F:protein kinase binding"/>
    <property type="evidence" value="ECO:0007669"/>
    <property type="project" value="InterPro"/>
</dbReference>
<feature type="compositionally biased region" description="Polar residues" evidence="1">
    <location>
        <begin position="81"/>
        <end position="106"/>
    </location>
</feature>
<dbReference type="GeneID" id="2910766"/>
<dbReference type="OrthoDB" id="337735at2759"/>
<feature type="compositionally biased region" description="Pro residues" evidence="1">
    <location>
        <begin position="41"/>
        <end position="52"/>
    </location>
</feature>
<feature type="compositionally biased region" description="Basic and acidic residues" evidence="1">
    <location>
        <begin position="353"/>
        <end position="365"/>
    </location>
</feature>
<feature type="region of interest" description="Disordered" evidence="1">
    <location>
        <begin position="1"/>
        <end position="129"/>
    </location>
</feature>
<feature type="compositionally biased region" description="Acidic residues" evidence="1">
    <location>
        <begin position="108"/>
        <end position="125"/>
    </location>
</feature>
<dbReference type="RefSeq" id="XP_503113.2">
    <property type="nucleotide sequence ID" value="XM_503113.3"/>
</dbReference>
<dbReference type="KEGG" id="yli:2910766"/>
<gene>
    <name evidence="2" type="ORF">YALI1_D27100g</name>
</gene>
<dbReference type="EMBL" id="CP017556">
    <property type="protein sequence ID" value="AOW04416.1"/>
    <property type="molecule type" value="Genomic_DNA"/>
</dbReference>
<dbReference type="AlphaFoldDB" id="A0A1H6Q823"/>
<evidence type="ECO:0000313" key="3">
    <source>
        <dbReference type="Proteomes" id="UP000182444"/>
    </source>
</evidence>
<dbReference type="GO" id="GO:0000307">
    <property type="term" value="C:cyclin-dependent protein kinase holoenzyme complex"/>
    <property type="evidence" value="ECO:0007669"/>
    <property type="project" value="TreeGrafter"/>
</dbReference>
<feature type="compositionally biased region" description="Low complexity" evidence="1">
    <location>
        <begin position="310"/>
        <end position="325"/>
    </location>
</feature>